<dbReference type="AlphaFoldDB" id="A0A5M3MKF8"/>
<name>A0A5M3MKF8_CONPW</name>
<evidence type="ECO:0000313" key="3">
    <source>
        <dbReference type="Proteomes" id="UP000053558"/>
    </source>
</evidence>
<gene>
    <name evidence="2" type="ORF">CONPUDRAFT_145378</name>
</gene>
<proteinExistence type="predicted"/>
<evidence type="ECO:0000256" key="1">
    <source>
        <dbReference type="SAM" id="MobiDB-lite"/>
    </source>
</evidence>
<feature type="compositionally biased region" description="Polar residues" evidence="1">
    <location>
        <begin position="594"/>
        <end position="603"/>
    </location>
</feature>
<dbReference type="Gene3D" id="3.80.10.10">
    <property type="entry name" value="Ribonuclease Inhibitor"/>
    <property type="match status" value="1"/>
</dbReference>
<reference evidence="3" key="1">
    <citation type="journal article" date="2012" name="Science">
        <title>The Paleozoic origin of enzymatic lignin decomposition reconstructed from 31 fungal genomes.</title>
        <authorList>
            <person name="Floudas D."/>
            <person name="Binder M."/>
            <person name="Riley R."/>
            <person name="Barry K."/>
            <person name="Blanchette R.A."/>
            <person name="Henrissat B."/>
            <person name="Martinez A.T."/>
            <person name="Otillar R."/>
            <person name="Spatafora J.W."/>
            <person name="Yadav J.S."/>
            <person name="Aerts A."/>
            <person name="Benoit I."/>
            <person name="Boyd A."/>
            <person name="Carlson A."/>
            <person name="Copeland A."/>
            <person name="Coutinho P.M."/>
            <person name="de Vries R.P."/>
            <person name="Ferreira P."/>
            <person name="Findley K."/>
            <person name="Foster B."/>
            <person name="Gaskell J."/>
            <person name="Glotzer D."/>
            <person name="Gorecki P."/>
            <person name="Heitman J."/>
            <person name="Hesse C."/>
            <person name="Hori C."/>
            <person name="Igarashi K."/>
            <person name="Jurgens J.A."/>
            <person name="Kallen N."/>
            <person name="Kersten P."/>
            <person name="Kohler A."/>
            <person name="Kuees U."/>
            <person name="Kumar T.K.A."/>
            <person name="Kuo A."/>
            <person name="LaButti K."/>
            <person name="Larrondo L.F."/>
            <person name="Lindquist E."/>
            <person name="Ling A."/>
            <person name="Lombard V."/>
            <person name="Lucas S."/>
            <person name="Lundell T."/>
            <person name="Martin R."/>
            <person name="McLaughlin D.J."/>
            <person name="Morgenstern I."/>
            <person name="Morin E."/>
            <person name="Murat C."/>
            <person name="Nagy L.G."/>
            <person name="Nolan M."/>
            <person name="Ohm R.A."/>
            <person name="Patyshakuliyeva A."/>
            <person name="Rokas A."/>
            <person name="Ruiz-Duenas F.J."/>
            <person name="Sabat G."/>
            <person name="Salamov A."/>
            <person name="Samejima M."/>
            <person name="Schmutz J."/>
            <person name="Slot J.C."/>
            <person name="St John F."/>
            <person name="Stenlid J."/>
            <person name="Sun H."/>
            <person name="Sun S."/>
            <person name="Syed K."/>
            <person name="Tsang A."/>
            <person name="Wiebenga A."/>
            <person name="Young D."/>
            <person name="Pisabarro A."/>
            <person name="Eastwood D.C."/>
            <person name="Martin F."/>
            <person name="Cullen D."/>
            <person name="Grigoriev I.V."/>
            <person name="Hibbett D.S."/>
        </authorList>
    </citation>
    <scope>NUCLEOTIDE SEQUENCE [LARGE SCALE GENOMIC DNA]</scope>
    <source>
        <strain evidence="3">RWD-64-598 SS2</strain>
    </source>
</reference>
<dbReference type="EMBL" id="JH711581">
    <property type="protein sequence ID" value="EIW79304.1"/>
    <property type="molecule type" value="Genomic_DNA"/>
</dbReference>
<dbReference type="KEGG" id="cput:CONPUDRAFT_145378"/>
<comment type="caution">
    <text evidence="2">The sequence shown here is derived from an EMBL/GenBank/DDBJ whole genome shotgun (WGS) entry which is preliminary data.</text>
</comment>
<accession>A0A5M3MKF8</accession>
<dbReference type="Proteomes" id="UP000053558">
    <property type="component" value="Unassembled WGS sequence"/>
</dbReference>
<protein>
    <recommendedName>
        <fullName evidence="4">RNI-like protein</fullName>
    </recommendedName>
</protein>
<keyword evidence="3" id="KW-1185">Reference proteome</keyword>
<evidence type="ECO:0008006" key="4">
    <source>
        <dbReference type="Google" id="ProtNLM"/>
    </source>
</evidence>
<organism evidence="2 3">
    <name type="scientific">Coniophora puteana (strain RWD-64-598)</name>
    <name type="common">Brown rot fungus</name>
    <dbReference type="NCBI Taxonomy" id="741705"/>
    <lineage>
        <taxon>Eukaryota</taxon>
        <taxon>Fungi</taxon>
        <taxon>Dikarya</taxon>
        <taxon>Basidiomycota</taxon>
        <taxon>Agaricomycotina</taxon>
        <taxon>Agaricomycetes</taxon>
        <taxon>Agaricomycetidae</taxon>
        <taxon>Boletales</taxon>
        <taxon>Coniophorineae</taxon>
        <taxon>Coniophoraceae</taxon>
        <taxon>Coniophora</taxon>
    </lineage>
</organism>
<dbReference type="OrthoDB" id="2628893at2759"/>
<sequence length="603" mass="66806">MMLLLKKAIKPLHRPKALVEIAQLWQAGEKRGLAADFSVATHTSIAGNALRRDSQSNIHECMTNRWKLPGATWGNKALIAPGPPMHRVLLINEILHNIAEQSTRRDSLCKRTKQSQGDRGSKVVFKLRRIFTPPDWMVLVDHAKHVVTLQFLHRRHEDIDIDFFRSMAYPPIAGALFPKLKQATWNDGRLAAFPFLRILLSPSITSLSITGNIELDMQNSAILASLGSICPALKRLYFFPHKALSSRAPISALSQAVTLWSQLRELDCGPLNEEAIRHLASLSSLRSLEFYLSGSIAAALAKSPLHDDSFDGLNYLAIDDSRGFEATAKLLKTVRLQSATLSFHSAPFDVGITSLCQALVKNCNKDTLKDLTIKEGRGGRDESLEYQISYQTLRPLFCYRHLHSLTIDTSRSTTLDDVALLNIGKAWPQLSFLHINPQSGWIIPSNVTLKGLASLLGLCPKLENLALAIKTDNNDDGDDDDRASNYITSRLDTLNVLDSELATDDVLEVASFMSDVVPNLGCLIAWDGMLIDEEDADDYRHRWDQAFEAMGAFVRARKMERKRWTGRTSPTVGELVVSDDEEGSQGDSLAGSLADTSSSGDHD</sequence>
<dbReference type="OMA" id="NDSKINH"/>
<dbReference type="GeneID" id="19202057"/>
<dbReference type="SUPFAM" id="SSF52058">
    <property type="entry name" value="L domain-like"/>
    <property type="match status" value="1"/>
</dbReference>
<dbReference type="InterPro" id="IPR032675">
    <property type="entry name" value="LRR_dom_sf"/>
</dbReference>
<evidence type="ECO:0000313" key="2">
    <source>
        <dbReference type="EMBL" id="EIW79304.1"/>
    </source>
</evidence>
<dbReference type="RefSeq" id="XP_007770969.1">
    <property type="nucleotide sequence ID" value="XM_007772779.1"/>
</dbReference>
<feature type="region of interest" description="Disordered" evidence="1">
    <location>
        <begin position="565"/>
        <end position="603"/>
    </location>
</feature>